<reference evidence="2" key="1">
    <citation type="submission" date="2020-01" db="EMBL/GenBank/DDBJ databases">
        <title>Development of genomics and gene disruption for Polysphondylium violaceum indicates a role for the polyketide synthase stlB in stalk morphogenesis.</title>
        <authorList>
            <person name="Narita B."/>
            <person name="Kawabe Y."/>
            <person name="Kin K."/>
            <person name="Saito T."/>
            <person name="Gibbs R."/>
            <person name="Kuspa A."/>
            <person name="Muzny D."/>
            <person name="Queller D."/>
            <person name="Richards S."/>
            <person name="Strassman J."/>
            <person name="Sucgang R."/>
            <person name="Worley K."/>
            <person name="Schaap P."/>
        </authorList>
    </citation>
    <scope>NUCLEOTIDE SEQUENCE</scope>
    <source>
        <strain evidence="2">QSvi11</strain>
    </source>
</reference>
<name>A0A8J4PN31_9MYCE</name>
<dbReference type="Proteomes" id="UP000695562">
    <property type="component" value="Unassembled WGS sequence"/>
</dbReference>
<dbReference type="EMBL" id="AJWJ01000508">
    <property type="protein sequence ID" value="KAF2070323.1"/>
    <property type="molecule type" value="Genomic_DNA"/>
</dbReference>
<dbReference type="PANTHER" id="PTHR32134:SF180">
    <property type="entry name" value="FNIP REPEAT-CONTAINING PROTEIN"/>
    <property type="match status" value="1"/>
</dbReference>
<evidence type="ECO:0000313" key="2">
    <source>
        <dbReference type="EMBL" id="KAF2070323.1"/>
    </source>
</evidence>
<organism evidence="2 3">
    <name type="scientific">Polysphondylium violaceum</name>
    <dbReference type="NCBI Taxonomy" id="133409"/>
    <lineage>
        <taxon>Eukaryota</taxon>
        <taxon>Amoebozoa</taxon>
        <taxon>Evosea</taxon>
        <taxon>Eumycetozoa</taxon>
        <taxon>Dictyostelia</taxon>
        <taxon>Dictyosteliales</taxon>
        <taxon>Dictyosteliaceae</taxon>
        <taxon>Polysphondylium</taxon>
    </lineage>
</organism>
<comment type="caution">
    <text evidence="2">The sequence shown here is derived from an EMBL/GenBank/DDBJ whole genome shotgun (WGS) entry which is preliminary data.</text>
</comment>
<sequence>MTQLFYLIWRNNYIRRLIRNINCRGLCISVDNEYLKENHQYLSLFSDRDKRDYNISFRFDGSFQDYTESEYKGIVNVVCLRDSDLLSESAFDFNQLHQGVTILSFRTCLGKTGVGQLPTNLTFLDIDRYDQQNTAPIVHHMLSNLPGTLETLILDDHHLLTSTYVMPESLTNLYYESTYDNLKMLVVPPNKVYKDCILYVDSMEALQWLHHNTWINNINISFSLLTENAIPSHVRMESSTVKPEWVFPPMLQSLFCAWTSSISFSHLSHLKHLYLCTIPKKMDKYTLPRSLLELNMPLNLPLDHDVLPPHLTTLYLYSFNHPLTPGLLPNTLTDIRLEYFNQPLMPFVLPRGLKKLSMSSFAQPIIFENSLPASLVHLLIGNFTGSFELSCQPLDNLKRLEIASLVPSLPVVLKNVKRITILGRSINVASGGTCLANTSIESLHLYLQKRHILSPNTFPRTIKYLTLSNFAITTSDVIPDGCVYVKSVNQTIDPQHIPPSVKYFKLVSDINK</sequence>
<keyword evidence="3" id="KW-1185">Reference proteome</keyword>
<dbReference type="AlphaFoldDB" id="A0A8J4PN31"/>
<dbReference type="PANTHER" id="PTHR32134">
    <property type="entry name" value="FNIP REPEAT-CONTAINING PROTEIN"/>
    <property type="match status" value="1"/>
</dbReference>
<dbReference type="Pfam" id="PF05725">
    <property type="entry name" value="FNIP"/>
    <property type="match status" value="2"/>
</dbReference>
<evidence type="ECO:0000313" key="3">
    <source>
        <dbReference type="Proteomes" id="UP000695562"/>
    </source>
</evidence>
<keyword evidence="1" id="KW-0677">Repeat</keyword>
<dbReference type="InterPro" id="IPR051251">
    <property type="entry name" value="STK_FNIP-Repeat"/>
</dbReference>
<evidence type="ECO:0000256" key="1">
    <source>
        <dbReference type="ARBA" id="ARBA00022737"/>
    </source>
</evidence>
<protein>
    <recommendedName>
        <fullName evidence="4">FNIP repeat-containing protein</fullName>
    </recommendedName>
</protein>
<dbReference type="InterPro" id="IPR008615">
    <property type="entry name" value="FNIP"/>
</dbReference>
<gene>
    <name evidence="2" type="ORF">CYY_008360</name>
</gene>
<accession>A0A8J4PN31</accession>
<evidence type="ECO:0008006" key="4">
    <source>
        <dbReference type="Google" id="ProtNLM"/>
    </source>
</evidence>
<proteinExistence type="predicted"/>